<accession>A0ABS8FTP5</accession>
<keyword evidence="1" id="KW-1133">Transmembrane helix</keyword>
<feature type="transmembrane region" description="Helical" evidence="1">
    <location>
        <begin position="77"/>
        <end position="97"/>
    </location>
</feature>
<keyword evidence="3" id="KW-0808">Transferase</keyword>
<feature type="transmembrane region" description="Helical" evidence="1">
    <location>
        <begin position="304"/>
        <end position="323"/>
    </location>
</feature>
<reference evidence="3 4" key="1">
    <citation type="submission" date="2021-10" db="EMBL/GenBank/DDBJ databases">
        <title>Anaerobic single-cell dispensing facilitates the cultivation of human gut bacteria.</title>
        <authorList>
            <person name="Afrizal A."/>
        </authorList>
    </citation>
    <scope>NUCLEOTIDE SEQUENCE [LARGE SCALE GENOMIC DNA]</scope>
    <source>
        <strain evidence="3 4">CLA-AA-H212</strain>
    </source>
</reference>
<feature type="transmembrane region" description="Helical" evidence="1">
    <location>
        <begin position="128"/>
        <end position="149"/>
    </location>
</feature>
<dbReference type="InterPro" id="IPR002656">
    <property type="entry name" value="Acyl_transf_3_dom"/>
</dbReference>
<keyword evidence="4" id="KW-1185">Reference proteome</keyword>
<evidence type="ECO:0000313" key="3">
    <source>
        <dbReference type="EMBL" id="MCC2219943.1"/>
    </source>
</evidence>
<evidence type="ECO:0000313" key="4">
    <source>
        <dbReference type="Proteomes" id="UP001198495"/>
    </source>
</evidence>
<proteinExistence type="predicted"/>
<dbReference type="EMBL" id="JAJEQT010000012">
    <property type="protein sequence ID" value="MCC2219943.1"/>
    <property type="molecule type" value="Genomic_DNA"/>
</dbReference>
<sequence length="336" mass="39346">MRIGKIELMRFLGAVLIMNAHFGYQDRPFQLSWFFVEFFYIITGYFTMRHFEKQEPQEHFEAVKIAVEYTGKKFVQFLPYTTGAILITYIAMNWHYIGEGAFGNFIRSFENMPFEMLYLSEAAPEGSLLFTMWFLSAMCLVFPFFCLLLMMRNRRLSGMICFYVALFYYLHTYDYGAHEFPNRLVRTFAGLCLGATIALLADWLRGISLNRTCRVWLSVLEVITYVFPIVTCYPHFKFLRGNLLCFVVSVTIIFSGQSMVPDMSCRFFSCLGRLSMPLYVWHIAVLRVIERFFPDVDMLTKVLGFWLGTFALAIGNMYLVGFVKHRLRKDKECTMN</sequence>
<organism evidence="3 4">
    <name type="scientific">Coprococcus hominis</name>
    <name type="common">ex Arizal et al. 2022</name>
    <dbReference type="NCBI Taxonomy" id="2881262"/>
    <lineage>
        <taxon>Bacteria</taxon>
        <taxon>Bacillati</taxon>
        <taxon>Bacillota</taxon>
        <taxon>Clostridia</taxon>
        <taxon>Lachnospirales</taxon>
        <taxon>Lachnospiraceae</taxon>
        <taxon>Coprococcus</taxon>
    </lineage>
</organism>
<keyword evidence="3" id="KW-0012">Acyltransferase</keyword>
<name>A0ABS8FTP5_9FIRM</name>
<keyword evidence="1" id="KW-0812">Transmembrane</keyword>
<evidence type="ECO:0000259" key="2">
    <source>
        <dbReference type="Pfam" id="PF01757"/>
    </source>
</evidence>
<protein>
    <submittedName>
        <fullName evidence="3">Acyltransferase family protein</fullName>
    </submittedName>
</protein>
<feature type="transmembrane region" description="Helical" evidence="1">
    <location>
        <begin position="184"/>
        <end position="203"/>
    </location>
</feature>
<feature type="transmembrane region" description="Helical" evidence="1">
    <location>
        <begin position="7"/>
        <end position="24"/>
    </location>
</feature>
<keyword evidence="1" id="KW-0472">Membrane</keyword>
<feature type="transmembrane region" description="Helical" evidence="1">
    <location>
        <begin position="267"/>
        <end position="284"/>
    </location>
</feature>
<feature type="transmembrane region" description="Helical" evidence="1">
    <location>
        <begin position="156"/>
        <end position="172"/>
    </location>
</feature>
<feature type="transmembrane region" description="Helical" evidence="1">
    <location>
        <begin position="215"/>
        <end position="236"/>
    </location>
</feature>
<gene>
    <name evidence="3" type="ORF">LKD28_13095</name>
</gene>
<comment type="caution">
    <text evidence="3">The sequence shown here is derived from an EMBL/GenBank/DDBJ whole genome shotgun (WGS) entry which is preliminary data.</text>
</comment>
<dbReference type="GO" id="GO:0016746">
    <property type="term" value="F:acyltransferase activity"/>
    <property type="evidence" value="ECO:0007669"/>
    <property type="project" value="UniProtKB-KW"/>
</dbReference>
<feature type="transmembrane region" description="Helical" evidence="1">
    <location>
        <begin position="30"/>
        <end position="48"/>
    </location>
</feature>
<evidence type="ECO:0000256" key="1">
    <source>
        <dbReference type="SAM" id="Phobius"/>
    </source>
</evidence>
<dbReference type="Proteomes" id="UP001198495">
    <property type="component" value="Unassembled WGS sequence"/>
</dbReference>
<dbReference type="RefSeq" id="WP_021985990.1">
    <property type="nucleotide sequence ID" value="NZ_JAJEQT010000012.1"/>
</dbReference>
<feature type="transmembrane region" description="Helical" evidence="1">
    <location>
        <begin position="242"/>
        <end position="260"/>
    </location>
</feature>
<dbReference type="Pfam" id="PF01757">
    <property type="entry name" value="Acyl_transf_3"/>
    <property type="match status" value="1"/>
</dbReference>
<feature type="domain" description="Acyltransferase 3" evidence="2">
    <location>
        <begin position="5"/>
        <end position="316"/>
    </location>
</feature>